<feature type="transmembrane region" description="Helical" evidence="1">
    <location>
        <begin position="53"/>
        <end position="72"/>
    </location>
</feature>
<sequence length="99" mass="10392">MTSRLAALAAAESDVRARMAVSRANLVARQEAARLVPGASRPSLTMRARELVSIAPNVTLLAAVLVGSLVIGPRRIVGVVVRNGLIAWIAKTVRRVAGN</sequence>
<dbReference type="OrthoDB" id="9916543at2"/>
<evidence type="ECO:0000313" key="4">
    <source>
        <dbReference type="Proteomes" id="UP000243502"/>
    </source>
</evidence>
<reference evidence="2 4" key="1">
    <citation type="submission" date="2018-01" db="EMBL/GenBank/DDBJ databases">
        <title>Species boundaries and ecological features among Paraburkholderia terrae DSMZ17804T, P. hospita DSMZ17164T and P. caribensis DSMZ13236T.</title>
        <authorList>
            <person name="Pratama A.A."/>
        </authorList>
    </citation>
    <scope>NUCLEOTIDE SEQUENCE [LARGE SCALE GENOMIC DNA]</scope>
    <source>
        <strain evidence="2 4">DSM 17804</strain>
    </source>
</reference>
<keyword evidence="1" id="KW-0472">Membrane</keyword>
<evidence type="ECO:0000256" key="1">
    <source>
        <dbReference type="SAM" id="Phobius"/>
    </source>
</evidence>
<dbReference type="AlphaFoldDB" id="A0A2I8EQY9"/>
<dbReference type="EMBL" id="CP026112">
    <property type="protein sequence ID" value="AUT61828.1"/>
    <property type="molecule type" value="Genomic_DNA"/>
</dbReference>
<accession>A0A2I8EQY9</accession>
<dbReference type="KEGG" id="pter:C2L65_19220"/>
<evidence type="ECO:0000313" key="3">
    <source>
        <dbReference type="EMBL" id="BCZ81312.1"/>
    </source>
</evidence>
<evidence type="ECO:0000313" key="2">
    <source>
        <dbReference type="EMBL" id="AUT61828.1"/>
    </source>
</evidence>
<dbReference type="Proteomes" id="UP000243502">
    <property type="component" value="Chromosome 2"/>
</dbReference>
<keyword evidence="5" id="KW-1185">Reference proteome</keyword>
<dbReference type="EMBL" id="AP024956">
    <property type="protein sequence ID" value="BCZ81312.1"/>
    <property type="molecule type" value="Genomic_DNA"/>
</dbReference>
<keyword evidence="1" id="KW-0812">Transmembrane</keyword>
<keyword evidence="1" id="KW-1133">Transmembrane helix</keyword>
<evidence type="ECO:0000313" key="5">
    <source>
        <dbReference type="Proteomes" id="UP001319874"/>
    </source>
</evidence>
<dbReference type="Proteomes" id="UP001319874">
    <property type="component" value="Chromosome 2"/>
</dbReference>
<dbReference type="RefSeq" id="WP_042304548.1">
    <property type="nucleotide sequence ID" value="NZ_AP024956.1"/>
</dbReference>
<name>A0A2I8EQY9_9BURK</name>
<protein>
    <submittedName>
        <fullName evidence="2">Uncharacterized protein</fullName>
    </submittedName>
</protein>
<reference evidence="3 5" key="2">
    <citation type="journal article" date="2022" name="Front. Microbiol.">
        <title>Identification and characterization of a novel class of self-sufficient cytochrome P450 hydroxylase involved in cyclohexanecarboxylate degradation in Paraburkholderia terrae strain KU-64.</title>
        <authorList>
            <person name="Yamamoto T."/>
            <person name="Hasegawa Y."/>
            <person name="Iwaki H."/>
        </authorList>
    </citation>
    <scope>NUCLEOTIDE SEQUENCE [LARGE SCALE GENOMIC DNA]</scope>
    <source>
        <strain evidence="3 5">KU-64</strain>
    </source>
</reference>
<gene>
    <name evidence="2" type="ORF">C2L65_19220</name>
    <name evidence="3" type="ORF">PTKU64_49870</name>
</gene>
<proteinExistence type="predicted"/>
<organism evidence="2 4">
    <name type="scientific">Paraburkholderia terrae</name>
    <dbReference type="NCBI Taxonomy" id="311230"/>
    <lineage>
        <taxon>Bacteria</taxon>
        <taxon>Pseudomonadati</taxon>
        <taxon>Pseudomonadota</taxon>
        <taxon>Betaproteobacteria</taxon>
        <taxon>Burkholderiales</taxon>
        <taxon>Burkholderiaceae</taxon>
        <taxon>Paraburkholderia</taxon>
    </lineage>
</organism>